<accession>A0A494VQZ2</accession>
<dbReference type="KEGG" id="muh:HYN43_019250"/>
<dbReference type="OrthoDB" id="770828at2"/>
<dbReference type="AlphaFoldDB" id="A0A494VQZ2"/>
<proteinExistence type="predicted"/>
<gene>
    <name evidence="1" type="ORF">HYN43_019250</name>
</gene>
<protein>
    <submittedName>
        <fullName evidence="1">Uncharacterized protein</fullName>
    </submittedName>
</protein>
<dbReference type="RefSeq" id="WP_119410887.1">
    <property type="nucleotide sequence ID" value="NZ_CP032869.1"/>
</dbReference>
<name>A0A494VQZ2_9SPHI</name>
<sequence length="102" mass="11783">MELILKSDNEQSIKEIIALANKLNVIVVKKDIKISAQDIDREALKQEILNFRATSESSFGDPVEWQRVQREDRELDISSILENQKKLLELEGKVELDDEAFK</sequence>
<evidence type="ECO:0000313" key="1">
    <source>
        <dbReference type="EMBL" id="AYL97314.1"/>
    </source>
</evidence>
<organism evidence="1 2">
    <name type="scientific">Mucilaginibacter celer</name>
    <dbReference type="NCBI Taxonomy" id="2305508"/>
    <lineage>
        <taxon>Bacteria</taxon>
        <taxon>Pseudomonadati</taxon>
        <taxon>Bacteroidota</taxon>
        <taxon>Sphingobacteriia</taxon>
        <taxon>Sphingobacteriales</taxon>
        <taxon>Sphingobacteriaceae</taxon>
        <taxon>Mucilaginibacter</taxon>
    </lineage>
</organism>
<evidence type="ECO:0000313" key="2">
    <source>
        <dbReference type="Proteomes" id="UP000270046"/>
    </source>
</evidence>
<keyword evidence="2" id="KW-1185">Reference proteome</keyword>
<reference evidence="1 2" key="1">
    <citation type="submission" date="2018-10" db="EMBL/GenBank/DDBJ databases">
        <title>Genome sequencing of Mucilaginibacter sp. HYN0043.</title>
        <authorList>
            <person name="Kim M."/>
            <person name="Yi H."/>
        </authorList>
    </citation>
    <scope>NUCLEOTIDE SEQUENCE [LARGE SCALE GENOMIC DNA]</scope>
    <source>
        <strain evidence="1 2">HYN0043</strain>
    </source>
</reference>
<dbReference type="Proteomes" id="UP000270046">
    <property type="component" value="Chromosome"/>
</dbReference>
<dbReference type="EMBL" id="CP032869">
    <property type="protein sequence ID" value="AYL97314.1"/>
    <property type="molecule type" value="Genomic_DNA"/>
</dbReference>